<dbReference type="AlphaFoldDB" id="A0A2K8SRV3"/>
<gene>
    <name evidence="1" type="ORF">COO91_04179</name>
</gene>
<name>A0A2K8SRV3_9NOSO</name>
<protein>
    <submittedName>
        <fullName evidence="1">Uncharacterized protein</fullName>
    </submittedName>
</protein>
<organism evidence="1 2">
    <name type="scientific">Nostoc flagelliforme CCNUN1</name>
    <dbReference type="NCBI Taxonomy" id="2038116"/>
    <lineage>
        <taxon>Bacteria</taxon>
        <taxon>Bacillati</taxon>
        <taxon>Cyanobacteriota</taxon>
        <taxon>Cyanophyceae</taxon>
        <taxon>Nostocales</taxon>
        <taxon>Nostocaceae</taxon>
        <taxon>Nostoc</taxon>
    </lineage>
</organism>
<reference evidence="1 2" key="1">
    <citation type="submission" date="2017-11" db="EMBL/GenBank/DDBJ databases">
        <title>Complete genome of a free-living desiccation-tolerant cyanobacterium and its photosynthetic adaptation to extreme terrestrial habitat.</title>
        <authorList>
            <person name="Shang J."/>
        </authorList>
    </citation>
    <scope>NUCLEOTIDE SEQUENCE [LARGE SCALE GENOMIC DNA]</scope>
    <source>
        <strain evidence="1 2">CCNUN1</strain>
    </source>
</reference>
<accession>A0A2K8SRV3</accession>
<dbReference type="EMBL" id="CP024785">
    <property type="protein sequence ID" value="AUB38214.1"/>
    <property type="molecule type" value="Genomic_DNA"/>
</dbReference>
<dbReference type="Proteomes" id="UP000232003">
    <property type="component" value="Chromosome"/>
</dbReference>
<dbReference type="KEGG" id="nfl:COO91_04179"/>
<evidence type="ECO:0000313" key="1">
    <source>
        <dbReference type="EMBL" id="AUB38214.1"/>
    </source>
</evidence>
<evidence type="ECO:0000313" key="2">
    <source>
        <dbReference type="Proteomes" id="UP000232003"/>
    </source>
</evidence>
<proteinExistence type="predicted"/>
<sequence>MYDQGGQDAHPTIILKKILVQIEDATAYTYNGRILDAQIWRQFRIISIGC</sequence>
<keyword evidence="2" id="KW-1185">Reference proteome</keyword>